<dbReference type="InterPro" id="IPR004358">
    <property type="entry name" value="Sig_transdc_His_kin-like_C"/>
</dbReference>
<evidence type="ECO:0000256" key="9">
    <source>
        <dbReference type="ARBA" id="ARBA00023012"/>
    </source>
</evidence>
<evidence type="ECO:0000256" key="5">
    <source>
        <dbReference type="ARBA" id="ARBA00022679"/>
    </source>
</evidence>
<evidence type="ECO:0000256" key="1">
    <source>
        <dbReference type="ARBA" id="ARBA00000085"/>
    </source>
</evidence>
<protein>
    <recommendedName>
        <fullName evidence="3">histidine kinase</fullName>
        <ecNumber evidence="3">2.7.13.3</ecNumber>
    </recommendedName>
</protein>
<dbReference type="SMART" id="SM00304">
    <property type="entry name" value="HAMP"/>
    <property type="match status" value="1"/>
</dbReference>
<dbReference type="SMART" id="SM00388">
    <property type="entry name" value="HisKA"/>
    <property type="match status" value="1"/>
</dbReference>
<dbReference type="Gene3D" id="3.30.565.10">
    <property type="entry name" value="Histidine kinase-like ATPase, C-terminal domain"/>
    <property type="match status" value="1"/>
</dbReference>
<dbReference type="PRINTS" id="PR00344">
    <property type="entry name" value="BCTRLSENSOR"/>
</dbReference>
<dbReference type="PANTHER" id="PTHR45436:SF5">
    <property type="entry name" value="SENSOR HISTIDINE KINASE TRCS"/>
    <property type="match status" value="1"/>
</dbReference>
<keyword evidence="8 12" id="KW-1133">Transmembrane helix</keyword>
<dbReference type="Pfam" id="PF13755">
    <property type="entry name" value="Sensor_TM1"/>
    <property type="match status" value="1"/>
</dbReference>
<feature type="region of interest" description="Disordered" evidence="11">
    <location>
        <begin position="1"/>
        <end position="23"/>
    </location>
</feature>
<dbReference type="InterPro" id="IPR036890">
    <property type="entry name" value="HATPase_C_sf"/>
</dbReference>
<evidence type="ECO:0000256" key="4">
    <source>
        <dbReference type="ARBA" id="ARBA00022553"/>
    </source>
</evidence>
<evidence type="ECO:0000313" key="15">
    <source>
        <dbReference type="EMBL" id="QPC42550.1"/>
    </source>
</evidence>
<keyword evidence="6 12" id="KW-0812">Transmembrane</keyword>
<evidence type="ECO:0000259" key="14">
    <source>
        <dbReference type="PROSITE" id="PS50885"/>
    </source>
</evidence>
<dbReference type="InterPro" id="IPR003594">
    <property type="entry name" value="HATPase_dom"/>
</dbReference>
<dbReference type="CDD" id="cd00082">
    <property type="entry name" value="HisKA"/>
    <property type="match status" value="1"/>
</dbReference>
<evidence type="ECO:0000313" key="16">
    <source>
        <dbReference type="Proteomes" id="UP000593594"/>
    </source>
</evidence>
<dbReference type="SUPFAM" id="SSF47384">
    <property type="entry name" value="Homodimeric domain of signal transducing histidine kinase"/>
    <property type="match status" value="1"/>
</dbReference>
<evidence type="ECO:0000256" key="3">
    <source>
        <dbReference type="ARBA" id="ARBA00012438"/>
    </source>
</evidence>
<accession>A0A7S8C373</accession>
<proteinExistence type="predicted"/>
<dbReference type="InterPro" id="IPR036097">
    <property type="entry name" value="HisK_dim/P_sf"/>
</dbReference>
<dbReference type="GO" id="GO:0016020">
    <property type="term" value="C:membrane"/>
    <property type="evidence" value="ECO:0007669"/>
    <property type="project" value="UniProtKB-SubCell"/>
</dbReference>
<keyword evidence="4" id="KW-0597">Phosphoprotein</keyword>
<evidence type="ECO:0000256" key="7">
    <source>
        <dbReference type="ARBA" id="ARBA00022777"/>
    </source>
</evidence>
<dbReference type="InterPro" id="IPR050428">
    <property type="entry name" value="TCS_sensor_his_kinase"/>
</dbReference>
<gene>
    <name evidence="15" type="ORF">HW532_07420</name>
</gene>
<dbReference type="Pfam" id="PF00672">
    <property type="entry name" value="HAMP"/>
    <property type="match status" value="1"/>
</dbReference>
<dbReference type="Proteomes" id="UP000593594">
    <property type="component" value="Chromosome"/>
</dbReference>
<dbReference type="RefSeq" id="WP_213163784.1">
    <property type="nucleotide sequence ID" value="NZ_CP058214.1"/>
</dbReference>
<dbReference type="Gene3D" id="6.10.340.10">
    <property type="match status" value="1"/>
</dbReference>
<evidence type="ECO:0000256" key="10">
    <source>
        <dbReference type="ARBA" id="ARBA00023136"/>
    </source>
</evidence>
<dbReference type="KEGG" id="kmn:HW532_07420"/>
<keyword evidence="16" id="KW-1185">Reference proteome</keyword>
<evidence type="ECO:0000256" key="11">
    <source>
        <dbReference type="SAM" id="MobiDB-lite"/>
    </source>
</evidence>
<feature type="transmembrane region" description="Helical" evidence="12">
    <location>
        <begin position="46"/>
        <end position="65"/>
    </location>
</feature>
<dbReference type="Pfam" id="PF13756">
    <property type="entry name" value="Stimulus_sens_1"/>
    <property type="match status" value="1"/>
</dbReference>
<dbReference type="PANTHER" id="PTHR45436">
    <property type="entry name" value="SENSOR HISTIDINE KINASE YKOH"/>
    <property type="match status" value="1"/>
</dbReference>
<dbReference type="InterPro" id="IPR025908">
    <property type="entry name" value="Sensor_TM1"/>
</dbReference>
<dbReference type="AlphaFoldDB" id="A0A7S8C373"/>
<comment type="subcellular location">
    <subcellularLocation>
        <location evidence="2">Membrane</location>
    </subcellularLocation>
</comment>
<keyword evidence="10 12" id="KW-0472">Membrane</keyword>
<dbReference type="SMART" id="SM00387">
    <property type="entry name" value="HATPase_c"/>
    <property type="match status" value="1"/>
</dbReference>
<dbReference type="SUPFAM" id="SSF55874">
    <property type="entry name" value="ATPase domain of HSP90 chaperone/DNA topoisomerase II/histidine kinase"/>
    <property type="match status" value="1"/>
</dbReference>
<dbReference type="PROSITE" id="PS50109">
    <property type="entry name" value="HIS_KIN"/>
    <property type="match status" value="1"/>
</dbReference>
<dbReference type="InterPro" id="IPR025919">
    <property type="entry name" value="Stimulus_sens_dom"/>
</dbReference>
<organism evidence="15 16">
    <name type="scientific">Kaustia mangrovi</name>
    <dbReference type="NCBI Taxonomy" id="2593653"/>
    <lineage>
        <taxon>Bacteria</taxon>
        <taxon>Pseudomonadati</taxon>
        <taxon>Pseudomonadota</taxon>
        <taxon>Alphaproteobacteria</taxon>
        <taxon>Hyphomicrobiales</taxon>
        <taxon>Parvibaculaceae</taxon>
        <taxon>Kaustia</taxon>
    </lineage>
</organism>
<keyword evidence="5" id="KW-0808">Transferase</keyword>
<dbReference type="Pfam" id="PF02518">
    <property type="entry name" value="HATPase_c"/>
    <property type="match status" value="1"/>
</dbReference>
<evidence type="ECO:0000256" key="12">
    <source>
        <dbReference type="SAM" id="Phobius"/>
    </source>
</evidence>
<dbReference type="PROSITE" id="PS50885">
    <property type="entry name" value="HAMP"/>
    <property type="match status" value="1"/>
</dbReference>
<sequence length="604" mass="66692">MVADTERQGRMSETSRMRGGDAPGTAARGAFRWIARLSPSSLTSRIILLNIAGLIILVSGILYFNQFRQGLIDARVQSLMTQGHIIAGAIAASATVDTDTIIVDPDRLLEMQVGEPSDQGPDEFRSFEFPINPERSGQILRRLISPTKTRARIYDREGILIVDSQYLYGRGEILRFDLPPPDESADNTIARLWHEFNNWLFDNDYPLQKEYGNDNGKDFPEVTASLNGASVSVVRVNDKREIIVSVAVPIQRFRAVLGSLVLSTQGGDIDETLRGERRIILFTFLFAALVTVLLSVLLAGTIAEPIRRLAGAAERVRRGVNKRVEIPDFSVRRDEIGHLSGALRDMTNALYNRIDAIEAFAADVAHELKNPLTSLRSAVETLPHARTDDQRARLVEIVKDDVKRLDRLITDISDASRLDAELARAEAEPIDLSELLGAVISMSNETRGPDDAEISLEIERRNLAGDAPFTVMGHDTRLGQVVRNLIDNARSFSPGEGAVEVVLRRVGPEVELCIEDEGPGIRPESLEKIFDRFHTDRPEGAFGQNSGLGLSISKQIVDAHRGRIWAENRMGPPNEEGERPVLGARFVVRLPAADAAPRRDGGRS</sequence>
<keyword evidence="9" id="KW-0902">Two-component regulatory system</keyword>
<feature type="domain" description="Histidine kinase" evidence="13">
    <location>
        <begin position="363"/>
        <end position="594"/>
    </location>
</feature>
<evidence type="ECO:0000256" key="2">
    <source>
        <dbReference type="ARBA" id="ARBA00004370"/>
    </source>
</evidence>
<reference evidence="15 16" key="1">
    <citation type="submission" date="2020-06" db="EMBL/GenBank/DDBJ databases">
        <title>Genome sequence of 2 isolates from Red Sea Mangroves.</title>
        <authorList>
            <person name="Sefrji F."/>
            <person name="Michoud G."/>
            <person name="Merlino G."/>
            <person name="Daffonchio D."/>
        </authorList>
    </citation>
    <scope>NUCLEOTIDE SEQUENCE [LARGE SCALE GENOMIC DNA]</scope>
    <source>
        <strain evidence="15 16">R1DC25</strain>
    </source>
</reference>
<comment type="catalytic activity">
    <reaction evidence="1">
        <text>ATP + protein L-histidine = ADP + protein N-phospho-L-histidine.</text>
        <dbReference type="EC" id="2.7.13.3"/>
    </reaction>
</comment>
<evidence type="ECO:0000256" key="8">
    <source>
        <dbReference type="ARBA" id="ARBA00022989"/>
    </source>
</evidence>
<dbReference type="EC" id="2.7.13.3" evidence="3"/>
<dbReference type="CDD" id="cd06225">
    <property type="entry name" value="HAMP"/>
    <property type="match status" value="1"/>
</dbReference>
<dbReference type="InterPro" id="IPR003661">
    <property type="entry name" value="HisK_dim/P_dom"/>
</dbReference>
<dbReference type="EMBL" id="CP058214">
    <property type="protein sequence ID" value="QPC42550.1"/>
    <property type="molecule type" value="Genomic_DNA"/>
</dbReference>
<name>A0A7S8C373_9HYPH</name>
<keyword evidence="7 15" id="KW-0418">Kinase</keyword>
<feature type="compositionally biased region" description="Basic and acidic residues" evidence="11">
    <location>
        <begin position="1"/>
        <end position="19"/>
    </location>
</feature>
<feature type="transmembrane region" description="Helical" evidence="12">
    <location>
        <begin position="279"/>
        <end position="300"/>
    </location>
</feature>
<evidence type="ECO:0000256" key="6">
    <source>
        <dbReference type="ARBA" id="ARBA00022692"/>
    </source>
</evidence>
<dbReference type="Gene3D" id="1.10.287.130">
    <property type="match status" value="1"/>
</dbReference>
<dbReference type="InterPro" id="IPR005467">
    <property type="entry name" value="His_kinase_dom"/>
</dbReference>
<feature type="domain" description="HAMP" evidence="14">
    <location>
        <begin position="300"/>
        <end position="355"/>
    </location>
</feature>
<dbReference type="InterPro" id="IPR003660">
    <property type="entry name" value="HAMP_dom"/>
</dbReference>
<evidence type="ECO:0000259" key="13">
    <source>
        <dbReference type="PROSITE" id="PS50109"/>
    </source>
</evidence>
<dbReference type="GO" id="GO:0000155">
    <property type="term" value="F:phosphorelay sensor kinase activity"/>
    <property type="evidence" value="ECO:0007669"/>
    <property type="project" value="InterPro"/>
</dbReference>
<dbReference type="Pfam" id="PF00512">
    <property type="entry name" value="HisKA"/>
    <property type="match status" value="1"/>
</dbReference>